<dbReference type="GO" id="GO:0006782">
    <property type="term" value="P:protoporphyrinogen IX biosynthetic process"/>
    <property type="evidence" value="ECO:0007669"/>
    <property type="project" value="UniProtKB-UniPathway"/>
</dbReference>
<dbReference type="CDD" id="cd00717">
    <property type="entry name" value="URO-D"/>
    <property type="match status" value="1"/>
</dbReference>
<dbReference type="EMBL" id="LK022878">
    <property type="protein sequence ID" value="VTZ66245.1"/>
    <property type="molecule type" value="Genomic_DNA"/>
</dbReference>
<protein>
    <recommendedName>
        <fullName evidence="3">uroporphyrinogen decarboxylase</fullName>
        <ecNumber evidence="3">4.1.1.37</ecNumber>
    </recommendedName>
</protein>
<comment type="similarity">
    <text evidence="2">Belongs to the uroporphyrinogen decarboxylase family.</text>
</comment>
<dbReference type="RefSeq" id="XP_016652988.1">
    <property type="nucleotide sequence ID" value="XM_016797836.1"/>
</dbReference>
<dbReference type="GO" id="GO:0004853">
    <property type="term" value="F:uroporphyrinogen decarboxylase activity"/>
    <property type="evidence" value="ECO:0007669"/>
    <property type="project" value="UniProtKB-EC"/>
</dbReference>
<sequence>MIKNFPSFIFLICLLCNVLCFFKIKKIKLKMLKINTASSPHLKDEIYIRPESYKYEKFGRPSNDLILRVIENKDKEIDEKDEGEKNEIPFWIMRQAGRYLPEYRELKKNYDFFDLCYNPELSSDITIMPYKRFSCDMVVIFSDILIIFIAMGIDIKFVENVGPIFNKEINNLEDFTKLNLNLKEIINNLHFVYDSINLTKRKINNSVPVLGFCGSPFTLFTYLTKNHVSKLMPYEKSLKLIYEHSADTHTILNILCNICISHLLNQIDSGANLIQIFDSNAEIVDKNIFKEFSLYYINKIVHTIKAYRPNTYIILFVKDNFHDDIKNLDIEILSITHKQLINNGSNYYYDLFKNKIILQGALDPHILLLDNKETVKKYTSQMIQQISYKNKYIASLGHGILPNSKIENVHAFIQAVKSVE</sequence>
<dbReference type="PANTHER" id="PTHR21091">
    <property type="entry name" value="METHYLTETRAHYDROFOLATE:HOMOCYSTEINE METHYLTRANSFERASE RELATED"/>
    <property type="match status" value="1"/>
</dbReference>
<evidence type="ECO:0000256" key="4">
    <source>
        <dbReference type="ARBA" id="ARBA00022793"/>
    </source>
</evidence>
<dbReference type="Pfam" id="PF01208">
    <property type="entry name" value="URO-D"/>
    <property type="match status" value="1"/>
</dbReference>
<dbReference type="AlphaFoldDB" id="A0A4V0JZT4"/>
<feature type="transmembrane region" description="Helical" evidence="7">
    <location>
        <begin position="133"/>
        <end position="153"/>
    </location>
</feature>
<dbReference type="GO" id="GO:0005829">
    <property type="term" value="C:cytosol"/>
    <property type="evidence" value="ECO:0007669"/>
    <property type="project" value="TreeGrafter"/>
</dbReference>
<organism evidence="9 10">
    <name type="scientific">Plasmodium chabaudi chabaudi</name>
    <dbReference type="NCBI Taxonomy" id="31271"/>
    <lineage>
        <taxon>Eukaryota</taxon>
        <taxon>Sar</taxon>
        <taxon>Alveolata</taxon>
        <taxon>Apicomplexa</taxon>
        <taxon>Aconoidasida</taxon>
        <taxon>Haemosporida</taxon>
        <taxon>Plasmodiidae</taxon>
        <taxon>Plasmodium</taxon>
        <taxon>Plasmodium (Vinckeia)</taxon>
    </lineage>
</organism>
<feature type="transmembrane region" description="Helical" evidence="7">
    <location>
        <begin position="6"/>
        <end position="24"/>
    </location>
</feature>
<keyword evidence="7" id="KW-0812">Transmembrane</keyword>
<dbReference type="EC" id="4.1.1.37" evidence="3"/>
<name>A0A4V0JZT4_PLACU</name>
<keyword evidence="7" id="KW-0472">Membrane</keyword>
<keyword evidence="4" id="KW-0210">Decarboxylase</keyword>
<evidence type="ECO:0000313" key="10">
    <source>
        <dbReference type="Proteomes" id="UP000071118"/>
    </source>
</evidence>
<keyword evidence="7" id="KW-1133">Transmembrane helix</keyword>
<evidence type="ECO:0000313" key="9">
    <source>
        <dbReference type="EMBL" id="VTZ66245.1"/>
    </source>
</evidence>
<proteinExistence type="inferred from homology"/>
<evidence type="ECO:0000256" key="1">
    <source>
        <dbReference type="ARBA" id="ARBA00004804"/>
    </source>
</evidence>
<reference evidence="9 10" key="1">
    <citation type="journal article" date="2014" name="BMC Biol.">
        <title>A comprehensive evaluation of rodent malaria parasite genomes and gene expression.</title>
        <authorList>
            <person name="Otto T.D."/>
            <person name="Bohme U."/>
            <person name="Jackson A.P."/>
            <person name="Hunt M."/>
            <person name="Franke-Fayard B."/>
            <person name="Hoeijmakers W.A."/>
            <person name="Religa A.A."/>
            <person name="Robertson L."/>
            <person name="Sanders M."/>
            <person name="Ogun S.A."/>
            <person name="Cunningham D."/>
            <person name="Erhart A."/>
            <person name="Billker O."/>
            <person name="Khan S.M."/>
            <person name="Stunnenberg H.G."/>
            <person name="Langhorne J."/>
            <person name="Holder A.A."/>
            <person name="Waters A.P."/>
            <person name="Newbold C.I."/>
            <person name="Pain A."/>
            <person name="Berriman M."/>
            <person name="Janse C.J."/>
        </authorList>
    </citation>
    <scope>NUCLEOTIDE SEQUENCE [LARGE SCALE GENOMIC DNA]</scope>
    <source>
        <strain evidence="9 10">AS</strain>
    </source>
</reference>
<feature type="domain" description="Uroporphyrinogen decarboxylase (URO-D)" evidence="8">
    <location>
        <begin position="64"/>
        <end position="418"/>
    </location>
</feature>
<dbReference type="PANTHER" id="PTHR21091:SF169">
    <property type="entry name" value="UROPORPHYRINOGEN DECARBOXYLASE"/>
    <property type="match status" value="1"/>
</dbReference>
<dbReference type="UniPathway" id="UPA00251">
    <property type="reaction ID" value="UER00321"/>
</dbReference>
<dbReference type="KEGG" id="pcb:PCHAS_0106500"/>
<dbReference type="InterPro" id="IPR000257">
    <property type="entry name" value="Uroporphyrinogen_deCOase"/>
</dbReference>
<dbReference type="Gene3D" id="3.20.20.210">
    <property type="match status" value="1"/>
</dbReference>
<dbReference type="InterPro" id="IPR006361">
    <property type="entry name" value="Uroporphyrinogen_deCO2ase_HemE"/>
</dbReference>
<keyword evidence="6" id="KW-0627">Porphyrin biosynthesis</keyword>
<keyword evidence="10" id="KW-1185">Reference proteome</keyword>
<dbReference type="Proteomes" id="UP000071118">
    <property type="component" value="Chromosome 1"/>
</dbReference>
<dbReference type="VEuPathDB" id="PlasmoDB:PCHAS_0106500"/>
<comment type="pathway">
    <text evidence="1">Porphyrin-containing compound metabolism; protoporphyrin-IX biosynthesis; coproporphyrinogen-III from 5-aminolevulinate: step 4/4.</text>
</comment>
<dbReference type="OrthoDB" id="339900at2759"/>
<evidence type="ECO:0000256" key="2">
    <source>
        <dbReference type="ARBA" id="ARBA00009935"/>
    </source>
</evidence>
<evidence type="ECO:0000256" key="7">
    <source>
        <dbReference type="SAM" id="Phobius"/>
    </source>
</evidence>
<gene>
    <name evidence="9" type="ORF">PCHAS_0106500</name>
</gene>
<accession>A0A4V0JZT4</accession>
<dbReference type="SUPFAM" id="SSF51726">
    <property type="entry name" value="UROD/MetE-like"/>
    <property type="match status" value="1"/>
</dbReference>
<evidence type="ECO:0000256" key="6">
    <source>
        <dbReference type="ARBA" id="ARBA00023244"/>
    </source>
</evidence>
<dbReference type="InterPro" id="IPR038071">
    <property type="entry name" value="UROD/MetE-like_sf"/>
</dbReference>
<evidence type="ECO:0000259" key="8">
    <source>
        <dbReference type="Pfam" id="PF01208"/>
    </source>
</evidence>
<evidence type="ECO:0000256" key="3">
    <source>
        <dbReference type="ARBA" id="ARBA00012288"/>
    </source>
</evidence>
<dbReference type="GeneID" id="3495668"/>
<evidence type="ECO:0000256" key="5">
    <source>
        <dbReference type="ARBA" id="ARBA00023239"/>
    </source>
</evidence>
<keyword evidence="5" id="KW-0456">Lyase</keyword>